<gene>
    <name evidence="1" type="ORF">EV182_003951</name>
</gene>
<dbReference type="EMBL" id="JAMZIH010006259">
    <property type="protein sequence ID" value="KAJ1674108.1"/>
    <property type="molecule type" value="Genomic_DNA"/>
</dbReference>
<sequence>LLPRQDLFGLVFNLVGSDSGPRMLVDIQLQQSAMAHGFVFAITTRKRARAVRHERFDVGKLTHQESNSSSSTSSTPSSSAISPKLVVHSEHSEITSLLLKSGIHHIAGGRKPLLEELYISDQPEEEPEERSENPSGMSLRAMLRLPSPDPKGLEQVEDALEVLLHLVDYLCESVKLPPTVVKKLERSRNEAYKELDRKAEAERQDQLAKIKADRRKQRLEQISKLPLAERRKAEEKERKRELKKSQMKRTRVVK</sequence>
<protein>
    <submittedName>
        <fullName evidence="1">Uncharacterized protein</fullName>
    </submittedName>
</protein>
<keyword evidence="2" id="KW-1185">Reference proteome</keyword>
<proteinExistence type="predicted"/>
<name>A0ACC1HG85_9FUNG</name>
<evidence type="ECO:0000313" key="1">
    <source>
        <dbReference type="EMBL" id="KAJ1674108.1"/>
    </source>
</evidence>
<accession>A0ACC1HG85</accession>
<organism evidence="1 2">
    <name type="scientific">Spiromyces aspiralis</name>
    <dbReference type="NCBI Taxonomy" id="68401"/>
    <lineage>
        <taxon>Eukaryota</taxon>
        <taxon>Fungi</taxon>
        <taxon>Fungi incertae sedis</taxon>
        <taxon>Zoopagomycota</taxon>
        <taxon>Kickxellomycotina</taxon>
        <taxon>Kickxellomycetes</taxon>
        <taxon>Kickxellales</taxon>
        <taxon>Kickxellaceae</taxon>
        <taxon>Spiromyces</taxon>
    </lineage>
</organism>
<comment type="caution">
    <text evidence="1">The sequence shown here is derived from an EMBL/GenBank/DDBJ whole genome shotgun (WGS) entry which is preliminary data.</text>
</comment>
<feature type="non-terminal residue" evidence="1">
    <location>
        <position position="1"/>
    </location>
</feature>
<dbReference type="Proteomes" id="UP001145114">
    <property type="component" value="Unassembled WGS sequence"/>
</dbReference>
<reference evidence="1" key="1">
    <citation type="submission" date="2022-06" db="EMBL/GenBank/DDBJ databases">
        <title>Phylogenomic reconstructions and comparative analyses of Kickxellomycotina fungi.</title>
        <authorList>
            <person name="Reynolds N.K."/>
            <person name="Stajich J.E."/>
            <person name="Barry K."/>
            <person name="Grigoriev I.V."/>
            <person name="Crous P."/>
            <person name="Smith M.E."/>
        </authorList>
    </citation>
    <scope>NUCLEOTIDE SEQUENCE</scope>
    <source>
        <strain evidence="1">RSA 2271</strain>
    </source>
</reference>
<evidence type="ECO:0000313" key="2">
    <source>
        <dbReference type="Proteomes" id="UP001145114"/>
    </source>
</evidence>